<evidence type="ECO:0000313" key="3">
    <source>
        <dbReference type="EMBL" id="SSA51014.1"/>
    </source>
</evidence>
<dbReference type="Proteomes" id="UP000251571">
    <property type="component" value="Unassembled WGS sequence"/>
</dbReference>
<dbReference type="EMBL" id="UETC01000019">
    <property type="protein sequence ID" value="SSA51457.1"/>
    <property type="molecule type" value="Genomic_DNA"/>
</dbReference>
<dbReference type="EMBL" id="QGDJ01000016">
    <property type="protein sequence ID" value="PWJ12533.1"/>
    <property type="molecule type" value="Genomic_DNA"/>
</dbReference>
<feature type="non-terminal residue" evidence="4">
    <location>
        <position position="33"/>
    </location>
</feature>
<proteinExistence type="predicted"/>
<dbReference type="AlphaFoldDB" id="A0A2Y9B8X5"/>
<evidence type="ECO:0000313" key="4">
    <source>
        <dbReference type="EMBL" id="SSA51457.1"/>
    </source>
</evidence>
<evidence type="ECO:0000313" key="6">
    <source>
        <dbReference type="Proteomes" id="UP000251571"/>
    </source>
</evidence>
<name>A0A2Y9B8X5_9RHOB</name>
<dbReference type="Proteomes" id="UP000245839">
    <property type="component" value="Unassembled WGS sequence"/>
</dbReference>
<reference evidence="1 5" key="2">
    <citation type="submission" date="2018-03" db="EMBL/GenBank/DDBJ databases">
        <title>Genomic Encyclopedia of Archaeal and Bacterial Type Strains, Phase II (KMG-II): from individual species to whole genera.</title>
        <authorList>
            <person name="Goeker M."/>
        </authorList>
    </citation>
    <scope>NUCLEOTIDE SEQUENCE [LARGE SCALE GENOMIC DNA]</scope>
    <source>
        <strain evidence="1 5">DSM 25227</strain>
    </source>
</reference>
<keyword evidence="5" id="KW-1185">Reference proteome</keyword>
<accession>A0A2Y9B8X5</accession>
<evidence type="ECO:0000313" key="5">
    <source>
        <dbReference type="Proteomes" id="UP000245839"/>
    </source>
</evidence>
<dbReference type="EMBL" id="UETC01000016">
    <property type="protein sequence ID" value="SSA51014.1"/>
    <property type="molecule type" value="Genomic_DNA"/>
</dbReference>
<protein>
    <submittedName>
        <fullName evidence="4">Uncharacterized protein</fullName>
    </submittedName>
</protein>
<sequence>MKYFTVSFVDREGSEAHIPLIGTGQTPTAKDTR</sequence>
<evidence type="ECO:0000313" key="1">
    <source>
        <dbReference type="EMBL" id="PWJ11477.1"/>
    </source>
</evidence>
<evidence type="ECO:0000313" key="2">
    <source>
        <dbReference type="EMBL" id="PWJ12533.1"/>
    </source>
</evidence>
<dbReference type="EMBL" id="QGDJ01000019">
    <property type="protein sequence ID" value="PWJ11477.1"/>
    <property type="molecule type" value="Genomic_DNA"/>
</dbReference>
<gene>
    <name evidence="2" type="ORF">BCF38_11691</name>
    <name evidence="1" type="ORF">BCF38_11944</name>
    <name evidence="3" type="ORF">SAMN05421539_11691</name>
    <name evidence="4" type="ORF">SAMN05421539_11944</name>
</gene>
<organism evidence="4 6">
    <name type="scientific">Jannaschia seohaensis</name>
    <dbReference type="NCBI Taxonomy" id="475081"/>
    <lineage>
        <taxon>Bacteria</taxon>
        <taxon>Pseudomonadati</taxon>
        <taxon>Pseudomonadota</taxon>
        <taxon>Alphaproteobacteria</taxon>
        <taxon>Rhodobacterales</taxon>
        <taxon>Roseobacteraceae</taxon>
        <taxon>Jannaschia</taxon>
    </lineage>
</organism>
<reference evidence="4 6" key="1">
    <citation type="submission" date="2016-10" db="EMBL/GenBank/DDBJ databases">
        <authorList>
            <person name="Cai Z."/>
        </authorList>
    </citation>
    <scope>NUCLEOTIDE SEQUENCE [LARGE SCALE GENOMIC DNA]</scope>
    <source>
        <strain evidence="4 6">DSM 25227</strain>
    </source>
</reference>